<accession>A0AAU9P4W6</accession>
<name>A0AAU9P4W6_9ASTR</name>
<proteinExistence type="predicted"/>
<organism evidence="1 2">
    <name type="scientific">Lactuca virosa</name>
    <dbReference type="NCBI Taxonomy" id="75947"/>
    <lineage>
        <taxon>Eukaryota</taxon>
        <taxon>Viridiplantae</taxon>
        <taxon>Streptophyta</taxon>
        <taxon>Embryophyta</taxon>
        <taxon>Tracheophyta</taxon>
        <taxon>Spermatophyta</taxon>
        <taxon>Magnoliopsida</taxon>
        <taxon>eudicotyledons</taxon>
        <taxon>Gunneridae</taxon>
        <taxon>Pentapetalae</taxon>
        <taxon>asterids</taxon>
        <taxon>campanulids</taxon>
        <taxon>Asterales</taxon>
        <taxon>Asteraceae</taxon>
        <taxon>Cichorioideae</taxon>
        <taxon>Cichorieae</taxon>
        <taxon>Lactucinae</taxon>
        <taxon>Lactuca</taxon>
    </lineage>
</organism>
<dbReference type="EMBL" id="CAKMRJ010005523">
    <property type="protein sequence ID" value="CAH1445007.1"/>
    <property type="molecule type" value="Genomic_DNA"/>
</dbReference>
<dbReference type="Proteomes" id="UP001157418">
    <property type="component" value="Unassembled WGS sequence"/>
</dbReference>
<evidence type="ECO:0000313" key="1">
    <source>
        <dbReference type="EMBL" id="CAH1445007.1"/>
    </source>
</evidence>
<dbReference type="AlphaFoldDB" id="A0AAU9P4W6"/>
<evidence type="ECO:0000313" key="2">
    <source>
        <dbReference type="Proteomes" id="UP001157418"/>
    </source>
</evidence>
<keyword evidence="2" id="KW-1185">Reference proteome</keyword>
<comment type="caution">
    <text evidence="1">The sequence shown here is derived from an EMBL/GenBank/DDBJ whole genome shotgun (WGS) entry which is preliminary data.</text>
</comment>
<protein>
    <submittedName>
        <fullName evidence="1">Uncharacterized protein</fullName>
    </submittedName>
</protein>
<gene>
    <name evidence="1" type="ORF">LVIROSA_LOCUS30801</name>
</gene>
<reference evidence="1 2" key="1">
    <citation type="submission" date="2022-01" db="EMBL/GenBank/DDBJ databases">
        <authorList>
            <person name="Xiong W."/>
            <person name="Schranz E."/>
        </authorList>
    </citation>
    <scope>NUCLEOTIDE SEQUENCE [LARGE SCALE GENOMIC DNA]</scope>
</reference>
<sequence>MLLASVIQGPYVLLYLSHFAVFVDQGTVPGMVTSPDFDEDLEASYALYSLHHRRLKGLIGVSATSDGLRFIICFRLQRHWLRHSVRHQYCSHLTPPTGAPIHRPHFLIADCGCSAGDSLVSLKLLILCHISTLKPKMISIEKSKVGGSHKKVDYWGHNGYNKLLPVEAPIAKPIVMLSKPNSAKDSTYAGDDYLKDLLANKAKLHKNHFIHRIILGQHRLLSKAS</sequence>